<evidence type="ECO:0000313" key="2">
    <source>
        <dbReference type="Proteomes" id="UP001566132"/>
    </source>
</evidence>
<proteinExistence type="predicted"/>
<evidence type="ECO:0000313" key="1">
    <source>
        <dbReference type="EMBL" id="KAL1505279.1"/>
    </source>
</evidence>
<reference evidence="1 2" key="1">
    <citation type="submission" date="2024-05" db="EMBL/GenBank/DDBJ databases">
        <title>Genetic variation in Jamaican populations of the coffee berry borer (Hypothenemus hampei).</title>
        <authorList>
            <person name="Errbii M."/>
            <person name="Myrie A."/>
        </authorList>
    </citation>
    <scope>NUCLEOTIDE SEQUENCE [LARGE SCALE GENOMIC DNA]</scope>
    <source>
        <strain evidence="1">JA-Hopewell-2020-01-JO</strain>
        <tissue evidence="1">Whole body</tissue>
    </source>
</reference>
<dbReference type="AlphaFoldDB" id="A0ABD1EX62"/>
<comment type="caution">
    <text evidence="1">The sequence shown here is derived from an EMBL/GenBank/DDBJ whole genome shotgun (WGS) entry which is preliminary data.</text>
</comment>
<gene>
    <name evidence="1" type="ORF">ABEB36_004877</name>
</gene>
<dbReference type="EMBL" id="JBDJPC010000004">
    <property type="protein sequence ID" value="KAL1505279.1"/>
    <property type="molecule type" value="Genomic_DNA"/>
</dbReference>
<name>A0ABD1EX62_HYPHA</name>
<dbReference type="Proteomes" id="UP001566132">
    <property type="component" value="Unassembled WGS sequence"/>
</dbReference>
<keyword evidence="2" id="KW-1185">Reference proteome</keyword>
<accession>A0ABD1EX62</accession>
<sequence>MGLETRMNEVTCTEFARGFRSRKLLYLGHKRGMNCKIALPLSDSKSKLICKCTYSKWVLLFIRIFIMDYVIEAARGFYSTSL</sequence>
<protein>
    <submittedName>
        <fullName evidence="1">Uncharacterized protein</fullName>
    </submittedName>
</protein>
<organism evidence="1 2">
    <name type="scientific">Hypothenemus hampei</name>
    <name type="common">Coffee berry borer</name>
    <dbReference type="NCBI Taxonomy" id="57062"/>
    <lineage>
        <taxon>Eukaryota</taxon>
        <taxon>Metazoa</taxon>
        <taxon>Ecdysozoa</taxon>
        <taxon>Arthropoda</taxon>
        <taxon>Hexapoda</taxon>
        <taxon>Insecta</taxon>
        <taxon>Pterygota</taxon>
        <taxon>Neoptera</taxon>
        <taxon>Endopterygota</taxon>
        <taxon>Coleoptera</taxon>
        <taxon>Polyphaga</taxon>
        <taxon>Cucujiformia</taxon>
        <taxon>Curculionidae</taxon>
        <taxon>Scolytinae</taxon>
        <taxon>Hypothenemus</taxon>
    </lineage>
</organism>